<keyword evidence="3" id="KW-1185">Reference proteome</keyword>
<dbReference type="Proteomes" id="UP000789405">
    <property type="component" value="Unassembled WGS sequence"/>
</dbReference>
<dbReference type="EMBL" id="CAJVPY010013596">
    <property type="protein sequence ID" value="CAG8741511.1"/>
    <property type="molecule type" value="Genomic_DNA"/>
</dbReference>
<feature type="compositionally biased region" description="Basic and acidic residues" evidence="1">
    <location>
        <begin position="15"/>
        <end position="39"/>
    </location>
</feature>
<evidence type="ECO:0000256" key="1">
    <source>
        <dbReference type="SAM" id="MobiDB-lite"/>
    </source>
</evidence>
<accession>A0A9N9IKV8</accession>
<feature type="compositionally biased region" description="Basic and acidic residues" evidence="1">
    <location>
        <begin position="89"/>
        <end position="98"/>
    </location>
</feature>
<gene>
    <name evidence="2" type="ORF">DERYTH_LOCUS16049</name>
</gene>
<reference evidence="2" key="1">
    <citation type="submission" date="2021-06" db="EMBL/GenBank/DDBJ databases">
        <authorList>
            <person name="Kallberg Y."/>
            <person name="Tangrot J."/>
            <person name="Rosling A."/>
        </authorList>
    </citation>
    <scope>NUCLEOTIDE SEQUENCE</scope>
    <source>
        <strain evidence="2">MA453B</strain>
    </source>
</reference>
<comment type="caution">
    <text evidence="2">The sequence shown here is derived from an EMBL/GenBank/DDBJ whole genome shotgun (WGS) entry which is preliminary data.</text>
</comment>
<proteinExistence type="predicted"/>
<feature type="compositionally biased region" description="Basic residues" evidence="1">
    <location>
        <begin position="1"/>
        <end position="10"/>
    </location>
</feature>
<evidence type="ECO:0000313" key="2">
    <source>
        <dbReference type="EMBL" id="CAG8741511.1"/>
    </source>
</evidence>
<protein>
    <submittedName>
        <fullName evidence="2">3166_t:CDS:1</fullName>
    </submittedName>
</protein>
<dbReference type="AlphaFoldDB" id="A0A9N9IKV8"/>
<evidence type="ECO:0000313" key="3">
    <source>
        <dbReference type="Proteomes" id="UP000789405"/>
    </source>
</evidence>
<name>A0A9N9IKV8_9GLOM</name>
<feature type="region of interest" description="Disordered" evidence="1">
    <location>
        <begin position="1"/>
        <end position="122"/>
    </location>
</feature>
<organism evidence="2 3">
    <name type="scientific">Dentiscutata erythropus</name>
    <dbReference type="NCBI Taxonomy" id="1348616"/>
    <lineage>
        <taxon>Eukaryota</taxon>
        <taxon>Fungi</taxon>
        <taxon>Fungi incertae sedis</taxon>
        <taxon>Mucoromycota</taxon>
        <taxon>Glomeromycotina</taxon>
        <taxon>Glomeromycetes</taxon>
        <taxon>Diversisporales</taxon>
        <taxon>Gigasporaceae</taxon>
        <taxon>Dentiscutata</taxon>
    </lineage>
</organism>
<sequence>MGKHSNKKAKLSNNNKEENKEDKEKIFHFAKNDEDKENLKMANSCRDSNHVSGLKGSKKLNKLEPNKANIDRSTQTNEKGKGKMVQTASDKKNKDKVSSSDSNAGSNLIELKEPDALNATNS</sequence>